<dbReference type="eggNOG" id="COG1858">
    <property type="taxonomic scope" value="Bacteria"/>
</dbReference>
<feature type="binding site" description="covalent" evidence="8">
    <location>
        <position position="242"/>
    </location>
    <ligand>
        <name>heme c</name>
        <dbReference type="ChEBI" id="CHEBI:61717"/>
        <label>2</label>
    </ligand>
</feature>
<keyword evidence="13" id="KW-1185">Reference proteome</keyword>
<evidence type="ECO:0000256" key="9">
    <source>
        <dbReference type="PIRSR" id="PIRSR000294-2"/>
    </source>
</evidence>
<feature type="binding site" description="covalent" evidence="8">
    <location>
        <position position="245"/>
    </location>
    <ligand>
        <name>heme c</name>
        <dbReference type="ChEBI" id="CHEBI:61717"/>
        <label>2</label>
    </ligand>
</feature>
<feature type="domain" description="Cytochrome c" evidence="11">
    <location>
        <begin position="226"/>
        <end position="370"/>
    </location>
</feature>
<keyword evidence="7 9" id="KW-0408">Iron</keyword>
<evidence type="ECO:0000259" key="11">
    <source>
        <dbReference type="PROSITE" id="PS51007"/>
    </source>
</evidence>
<organism evidence="12 13">
    <name type="scientific">Glaciecola nitratireducens (strain JCM 12485 / KCTC 12276 / FR1064)</name>
    <dbReference type="NCBI Taxonomy" id="1085623"/>
    <lineage>
        <taxon>Bacteria</taxon>
        <taxon>Pseudomonadati</taxon>
        <taxon>Pseudomonadota</taxon>
        <taxon>Gammaproteobacteria</taxon>
        <taxon>Alteromonadales</taxon>
        <taxon>Alteromonadaceae</taxon>
        <taxon>Brumicola</taxon>
    </lineage>
</organism>
<gene>
    <name evidence="12" type="ordered locus">GNIT_2513</name>
</gene>
<dbReference type="PROSITE" id="PS51007">
    <property type="entry name" value="CYTC"/>
    <property type="match status" value="2"/>
</dbReference>
<dbReference type="AlphaFoldDB" id="G4QM39"/>
<keyword evidence="12" id="KW-0575">Peroxidase</keyword>
<keyword evidence="4" id="KW-0732">Signal</keyword>
<dbReference type="InterPro" id="IPR023929">
    <property type="entry name" value="MbnH-like"/>
</dbReference>
<feature type="transmembrane region" description="Helical" evidence="10">
    <location>
        <begin position="21"/>
        <end position="39"/>
    </location>
</feature>
<dbReference type="STRING" id="1085623.GNIT_2513"/>
<keyword evidence="5" id="KW-0574">Periplasm</keyword>
<evidence type="ECO:0000256" key="7">
    <source>
        <dbReference type="ARBA" id="ARBA00023004"/>
    </source>
</evidence>
<dbReference type="PANTHER" id="PTHR30600">
    <property type="entry name" value="CYTOCHROME C PEROXIDASE-RELATED"/>
    <property type="match status" value="1"/>
</dbReference>
<feature type="binding site" description="covalent" evidence="8">
    <location>
        <position position="96"/>
    </location>
    <ligand>
        <name>heme c</name>
        <dbReference type="ChEBI" id="CHEBI:61717"/>
        <label>1</label>
    </ligand>
</feature>
<keyword evidence="10" id="KW-0472">Membrane</keyword>
<dbReference type="GO" id="GO:0042597">
    <property type="term" value="C:periplasmic space"/>
    <property type="evidence" value="ECO:0007669"/>
    <property type="project" value="UniProtKB-SubCell"/>
</dbReference>
<dbReference type="GO" id="GO:0004130">
    <property type="term" value="F:cytochrome-c peroxidase activity"/>
    <property type="evidence" value="ECO:0007669"/>
    <property type="project" value="TreeGrafter"/>
</dbReference>
<evidence type="ECO:0000256" key="3">
    <source>
        <dbReference type="ARBA" id="ARBA00022723"/>
    </source>
</evidence>
<dbReference type="InterPro" id="IPR026259">
    <property type="entry name" value="MauG/Cytc_peroxidase"/>
</dbReference>
<dbReference type="InterPro" id="IPR036909">
    <property type="entry name" value="Cyt_c-like_dom_sf"/>
</dbReference>
<dbReference type="GO" id="GO:0020037">
    <property type="term" value="F:heme binding"/>
    <property type="evidence" value="ECO:0007669"/>
    <property type="project" value="InterPro"/>
</dbReference>
<dbReference type="NCBIfam" id="TIGR04039">
    <property type="entry name" value="MXAN_0977_Heme2"/>
    <property type="match status" value="1"/>
</dbReference>
<feature type="binding site" description="covalent" evidence="8">
    <location>
        <position position="93"/>
    </location>
    <ligand>
        <name>heme c</name>
        <dbReference type="ChEBI" id="CHEBI:61717"/>
        <label>1</label>
    </ligand>
</feature>
<evidence type="ECO:0000256" key="6">
    <source>
        <dbReference type="ARBA" id="ARBA00023002"/>
    </source>
</evidence>
<protein>
    <submittedName>
        <fullName evidence="12">Di-heme cytochrome c peroxidase</fullName>
    </submittedName>
</protein>
<keyword evidence="3 9" id="KW-0479">Metal-binding</keyword>
<keyword evidence="6" id="KW-0560">Oxidoreductase</keyword>
<dbReference type="EMBL" id="CP003060">
    <property type="protein sequence ID" value="AEP30610.1"/>
    <property type="molecule type" value="Genomic_DNA"/>
</dbReference>
<accession>G4QM39</accession>
<name>G4QM39_GLANF</name>
<evidence type="ECO:0000313" key="12">
    <source>
        <dbReference type="EMBL" id="AEP30610.1"/>
    </source>
</evidence>
<comment type="subcellular location">
    <subcellularLocation>
        <location evidence="1">Periplasm</location>
    </subcellularLocation>
</comment>
<dbReference type="GO" id="GO:0046872">
    <property type="term" value="F:metal ion binding"/>
    <property type="evidence" value="ECO:0007669"/>
    <property type="project" value="UniProtKB-KW"/>
</dbReference>
<proteinExistence type="predicted"/>
<keyword evidence="10" id="KW-1133">Transmembrane helix</keyword>
<dbReference type="SUPFAM" id="SSF46626">
    <property type="entry name" value="Cytochrome c"/>
    <property type="match status" value="2"/>
</dbReference>
<evidence type="ECO:0000313" key="13">
    <source>
        <dbReference type="Proteomes" id="UP000009282"/>
    </source>
</evidence>
<evidence type="ECO:0000256" key="10">
    <source>
        <dbReference type="SAM" id="Phobius"/>
    </source>
</evidence>
<feature type="binding site" description="axial binding residue" evidence="9">
    <location>
        <position position="246"/>
    </location>
    <ligand>
        <name>heme c</name>
        <dbReference type="ChEBI" id="CHEBI:61717"/>
        <label>2</label>
    </ligand>
    <ligandPart>
        <name>Fe</name>
        <dbReference type="ChEBI" id="CHEBI:18248"/>
    </ligandPart>
</feature>
<dbReference type="Gene3D" id="1.10.760.10">
    <property type="entry name" value="Cytochrome c-like domain"/>
    <property type="match status" value="2"/>
</dbReference>
<dbReference type="KEGG" id="gni:GNIT_2513"/>
<keyword evidence="2 8" id="KW-0349">Heme</keyword>
<dbReference type="InterPro" id="IPR009056">
    <property type="entry name" value="Cyt_c-like_dom"/>
</dbReference>
<reference evidence="12 13" key="1">
    <citation type="journal article" date="2011" name="J. Bacteriol.">
        <title>Complete genome sequence of seawater bacterium Glaciecola nitratireducens FR1064T.</title>
        <authorList>
            <person name="Bian F."/>
            <person name="Qin Q.L."/>
            <person name="Xie B.B."/>
            <person name="Shu Y.L."/>
            <person name="Zhang X.Y."/>
            <person name="Yu Y."/>
            <person name="Chen B."/>
            <person name="Chen X.L."/>
            <person name="Zhou B.C."/>
            <person name="Zhang Y.Z."/>
        </authorList>
    </citation>
    <scope>NUCLEOTIDE SEQUENCE [LARGE SCALE GENOMIC DNA]</scope>
    <source>
        <strain evidence="13">JCM 12485 / KCTC 12276 / FR1064</strain>
    </source>
</reference>
<dbReference type="InterPro" id="IPR004852">
    <property type="entry name" value="Di-haem_cyt_c_peroxidsae"/>
</dbReference>
<feature type="binding site" description="axial binding residue" evidence="9">
    <location>
        <position position="97"/>
    </location>
    <ligand>
        <name>heme c</name>
        <dbReference type="ChEBI" id="CHEBI:61717"/>
        <label>1</label>
    </ligand>
    <ligandPart>
        <name>Fe</name>
        <dbReference type="ChEBI" id="CHEBI:18248"/>
    </ligandPart>
</feature>
<comment type="PTM">
    <text evidence="8">Binds 2 heme groups per subunit.</text>
</comment>
<dbReference type="PANTHER" id="PTHR30600:SF14">
    <property type="entry name" value="CYTOCHROME C PEROXIDASE"/>
    <property type="match status" value="1"/>
</dbReference>
<keyword evidence="10" id="KW-0812">Transmembrane</keyword>
<dbReference type="Proteomes" id="UP000009282">
    <property type="component" value="Chromosome"/>
</dbReference>
<comment type="cofactor">
    <cofactor evidence="8">
        <name>heme</name>
        <dbReference type="ChEBI" id="CHEBI:30413"/>
    </cofactor>
    <text evidence="8">Binds 2 heme groups.</text>
</comment>
<dbReference type="InterPro" id="IPR051395">
    <property type="entry name" value="Cytochrome_c_Peroxidase/MauG"/>
</dbReference>
<feature type="domain" description="Cytochrome c" evidence="11">
    <location>
        <begin position="71"/>
        <end position="206"/>
    </location>
</feature>
<dbReference type="PIRSF" id="PIRSF000294">
    <property type="entry name" value="Cytochrome-c_peroxidase"/>
    <property type="match status" value="1"/>
</dbReference>
<evidence type="ECO:0000256" key="8">
    <source>
        <dbReference type="PIRSR" id="PIRSR000294-1"/>
    </source>
</evidence>
<sequence>MDNKKMVDYSENQIRRLRPRCRFFNVVLILAITMLATAGCSPQKAATPYKWNIPEGFPAPNVPDDNPMTREKVALGERLFNDVRLSANAKQSCASCHLKAFAFAEPKTTSVGTTGEVLNRNAMALVNVAYNGSFTWAHDGLGKVENQILIPLFNEAPVEMGVTGNEKAILAKLDDYGPEFESVFGNDDINFDHIVKALAAFVRSLTSFNSDFDRYAYFNEDEALTPSAIRGMDLFFSEKLECFHCHGGFNFTQSSKHAMQTLDLVSFHNTGLYNIDGKGSYANGDQGLADITFNPKHRGKFRAPTLRNIMLTAPYMHDGSVATMSEVIDIYAAGGRGDGVNNPLKSPFVQGFDITDEEKQDLLNFLESLTDYEFVGL</sequence>
<dbReference type="GO" id="GO:0009055">
    <property type="term" value="F:electron transfer activity"/>
    <property type="evidence" value="ECO:0007669"/>
    <property type="project" value="InterPro"/>
</dbReference>
<evidence type="ECO:0000256" key="4">
    <source>
        <dbReference type="ARBA" id="ARBA00022729"/>
    </source>
</evidence>
<evidence type="ECO:0000256" key="5">
    <source>
        <dbReference type="ARBA" id="ARBA00022764"/>
    </source>
</evidence>
<dbReference type="Pfam" id="PF03150">
    <property type="entry name" value="CCP_MauG"/>
    <property type="match status" value="1"/>
</dbReference>
<evidence type="ECO:0000256" key="2">
    <source>
        <dbReference type="ARBA" id="ARBA00022617"/>
    </source>
</evidence>
<evidence type="ECO:0000256" key="1">
    <source>
        <dbReference type="ARBA" id="ARBA00004418"/>
    </source>
</evidence>
<dbReference type="HOGENOM" id="CLU_034652_3_1_6"/>